<organism evidence="3 4">
    <name type="scientific">Loxostege sticticalis</name>
    <name type="common">Beet webworm moth</name>
    <dbReference type="NCBI Taxonomy" id="481309"/>
    <lineage>
        <taxon>Eukaryota</taxon>
        <taxon>Metazoa</taxon>
        <taxon>Ecdysozoa</taxon>
        <taxon>Arthropoda</taxon>
        <taxon>Hexapoda</taxon>
        <taxon>Insecta</taxon>
        <taxon>Pterygota</taxon>
        <taxon>Neoptera</taxon>
        <taxon>Endopterygota</taxon>
        <taxon>Lepidoptera</taxon>
        <taxon>Glossata</taxon>
        <taxon>Ditrysia</taxon>
        <taxon>Pyraloidea</taxon>
        <taxon>Crambidae</taxon>
        <taxon>Pyraustinae</taxon>
        <taxon>Loxostege</taxon>
    </lineage>
</organism>
<feature type="region of interest" description="Disordered" evidence="1">
    <location>
        <begin position="161"/>
        <end position="195"/>
    </location>
</feature>
<accession>A0ABD0S624</accession>
<dbReference type="Gene3D" id="3.40.50.300">
    <property type="entry name" value="P-loop containing nucleotide triphosphate hydrolases"/>
    <property type="match status" value="1"/>
</dbReference>
<sequence length="887" mass="103053">MPPVKIPPNLSITVEAHKKWLTLLTEAQELVDVDLDLQAKSAKGFRLKERSLPPEVLGRYYAQYCDVINKMYDAYLNNVHLQRAPYMLEIISVLLKRMYELRNEIVHLIVNDYIYVDSGLIQCRLTPPQIQIVIPYHFPLESRNESTEQLLQKMWADSYKRKNAPPKKDKSKAAKSALFSETDIQEDSESSEEEEVEIVPSVHTVITEEFINASLIQAHERFRQWYMVDYRIKCNRRKTYFAENVQEAPLELKTKAATLIQKIYREFMKIKRQRVLDSRRDMMLGLIPDPWADRLNFEEENNKMYERRRQTKTKVQQIFLKELEKEKVRLVVFKKPNQIDDITEQITTWFREWYHGYGFFPEFPYDVEGGTMMVIRGDYPTIEEKIEADEKYLAATKGKTKEMLKQEKLQAKFDAAMKAEVLKATKKKEAEQLFKLRCNPFSDPGYEVKTSEVTGSVVEAFQKYRAAWSIYDKYPPDKCADAFYGYMQQILTEDLMCQIHEDARKYVDELMRLDLKLLIKSHQLMYKQVGWKYPKMPPRPRPKRPPVPKAMNVDHALLKQFEEIFDLGIISKPTAKMNDVYGDSNYAAYELNIRDPDATFPPPGYGDIKSRLILSCIYGIGMDPGATKNKAVMLLGPPRNGKSFLVDVVAGELNAVKIDITPEVFSAVLDKPGKVLTQVFQAARVFQPTVIYMRNVERVFAKKVAPEAKYLNAKVYKAALTKLLKNLPDEDKVMFIATCSDPNSAQAKPMVSLFDELILVPRTDYGTVQRFFYEKLQSIRSMPRDYCVQPLAQLMQGYGFGLINEVYHQVMNPLRIVRLNITPLSPGEFMEPLIEAGIEPVTKEDYQEYVDFFIQNSSLKKEREEYEVINKIRAAVYTKMAKEKKKK</sequence>
<proteinExistence type="predicted"/>
<evidence type="ECO:0000313" key="4">
    <source>
        <dbReference type="Proteomes" id="UP001549921"/>
    </source>
</evidence>
<comment type="caution">
    <text evidence="3">The sequence shown here is derived from an EMBL/GenBank/DDBJ whole genome shotgun (WGS) entry which is preliminary data.</text>
</comment>
<dbReference type="EMBL" id="JBEDNZ010000029">
    <property type="protein sequence ID" value="KAL0809342.1"/>
    <property type="molecule type" value="Genomic_DNA"/>
</dbReference>
<dbReference type="Gene3D" id="1.10.8.60">
    <property type="match status" value="1"/>
</dbReference>
<protein>
    <recommendedName>
        <fullName evidence="2">ATPase AAA-type core domain-containing protein</fullName>
    </recommendedName>
</protein>
<reference evidence="3 4" key="1">
    <citation type="submission" date="2024-06" db="EMBL/GenBank/DDBJ databases">
        <title>A chromosome-level genome assembly of beet webworm, Loxostege sticticalis.</title>
        <authorList>
            <person name="Zhang Y."/>
        </authorList>
    </citation>
    <scope>NUCLEOTIDE SEQUENCE [LARGE SCALE GENOMIC DNA]</scope>
    <source>
        <strain evidence="3">AQ028</strain>
        <tissue evidence="3">Male pupae</tissue>
    </source>
</reference>
<evidence type="ECO:0000313" key="3">
    <source>
        <dbReference type="EMBL" id="KAL0809342.1"/>
    </source>
</evidence>
<dbReference type="AlphaFoldDB" id="A0ABD0S624"/>
<name>A0ABD0S624_LOXSC</name>
<evidence type="ECO:0000259" key="2">
    <source>
        <dbReference type="Pfam" id="PF00004"/>
    </source>
</evidence>
<feature type="domain" description="ATPase AAA-type core" evidence="2">
    <location>
        <begin position="632"/>
        <end position="761"/>
    </location>
</feature>
<gene>
    <name evidence="3" type="ORF">ABMA28_011549</name>
</gene>
<dbReference type="PANTHER" id="PTHR14690:SF9">
    <property type="entry name" value="GH08353P"/>
    <property type="match status" value="1"/>
</dbReference>
<dbReference type="InterPro" id="IPR052267">
    <property type="entry name" value="N-DRC_Component"/>
</dbReference>
<dbReference type="InterPro" id="IPR027417">
    <property type="entry name" value="P-loop_NTPase"/>
</dbReference>
<evidence type="ECO:0000256" key="1">
    <source>
        <dbReference type="SAM" id="MobiDB-lite"/>
    </source>
</evidence>
<feature type="compositionally biased region" description="Acidic residues" evidence="1">
    <location>
        <begin position="183"/>
        <end position="195"/>
    </location>
</feature>
<dbReference type="Proteomes" id="UP001549921">
    <property type="component" value="Unassembled WGS sequence"/>
</dbReference>
<dbReference type="Pfam" id="PF00004">
    <property type="entry name" value="AAA"/>
    <property type="match status" value="1"/>
</dbReference>
<dbReference type="SUPFAM" id="SSF52540">
    <property type="entry name" value="P-loop containing nucleoside triphosphate hydrolases"/>
    <property type="match status" value="1"/>
</dbReference>
<dbReference type="InterPro" id="IPR003959">
    <property type="entry name" value="ATPase_AAA_core"/>
</dbReference>
<dbReference type="PANTHER" id="PTHR14690">
    <property type="entry name" value="IQ MOTIF CONTAINING WITH AAA DOMAIN 1"/>
    <property type="match status" value="1"/>
</dbReference>